<feature type="non-terminal residue" evidence="1">
    <location>
        <position position="38"/>
    </location>
</feature>
<organism evidence="1 2">
    <name type="scientific">Stegodyphus mimosarum</name>
    <name type="common">African social velvet spider</name>
    <dbReference type="NCBI Taxonomy" id="407821"/>
    <lineage>
        <taxon>Eukaryota</taxon>
        <taxon>Metazoa</taxon>
        <taxon>Ecdysozoa</taxon>
        <taxon>Arthropoda</taxon>
        <taxon>Chelicerata</taxon>
        <taxon>Arachnida</taxon>
        <taxon>Araneae</taxon>
        <taxon>Araneomorphae</taxon>
        <taxon>Entelegynae</taxon>
        <taxon>Eresoidea</taxon>
        <taxon>Eresidae</taxon>
        <taxon>Stegodyphus</taxon>
    </lineage>
</organism>
<keyword evidence="2" id="KW-1185">Reference proteome</keyword>
<dbReference type="EMBL" id="KK120357">
    <property type="protein sequence ID" value="KFM78106.1"/>
    <property type="molecule type" value="Genomic_DNA"/>
</dbReference>
<accession>A0A087UL67</accession>
<proteinExistence type="predicted"/>
<evidence type="ECO:0000313" key="2">
    <source>
        <dbReference type="Proteomes" id="UP000054359"/>
    </source>
</evidence>
<protein>
    <submittedName>
        <fullName evidence="1">Uncharacterized protein</fullName>
    </submittedName>
</protein>
<evidence type="ECO:0000313" key="1">
    <source>
        <dbReference type="EMBL" id="KFM78106.1"/>
    </source>
</evidence>
<sequence length="38" mass="4596">MCRYFQSLLEVECCLMNGINCYSLCLKWHSFTRSESYH</sequence>
<reference evidence="1 2" key="1">
    <citation type="submission" date="2013-11" db="EMBL/GenBank/DDBJ databases">
        <title>Genome sequencing of Stegodyphus mimosarum.</title>
        <authorList>
            <person name="Bechsgaard J."/>
        </authorList>
    </citation>
    <scope>NUCLEOTIDE SEQUENCE [LARGE SCALE GENOMIC DNA]</scope>
</reference>
<dbReference type="Proteomes" id="UP000054359">
    <property type="component" value="Unassembled WGS sequence"/>
</dbReference>
<name>A0A087UL67_STEMI</name>
<gene>
    <name evidence="1" type="ORF">X975_21970</name>
</gene>
<dbReference type="AlphaFoldDB" id="A0A087UL67"/>